<keyword evidence="2" id="KW-1185">Reference proteome</keyword>
<organism evidence="1 2">
    <name type="scientific">Aspergillus melleus</name>
    <dbReference type="NCBI Taxonomy" id="138277"/>
    <lineage>
        <taxon>Eukaryota</taxon>
        <taxon>Fungi</taxon>
        <taxon>Dikarya</taxon>
        <taxon>Ascomycota</taxon>
        <taxon>Pezizomycotina</taxon>
        <taxon>Eurotiomycetes</taxon>
        <taxon>Eurotiomycetidae</taxon>
        <taxon>Eurotiales</taxon>
        <taxon>Aspergillaceae</taxon>
        <taxon>Aspergillus</taxon>
        <taxon>Aspergillus subgen. Circumdati</taxon>
    </lineage>
</organism>
<reference evidence="1 2" key="1">
    <citation type="journal article" date="2023" name="ACS Omega">
        <title>Identification of the Neoaspergillic Acid Biosynthesis Gene Cluster by Establishing an In Vitro CRISPR-Ribonucleoprotein Genetic System in Aspergillus melleus.</title>
        <authorList>
            <person name="Yuan B."/>
            <person name="Grau M.F."/>
            <person name="Murata R.M."/>
            <person name="Torok T."/>
            <person name="Venkateswaran K."/>
            <person name="Stajich J.E."/>
            <person name="Wang C.C.C."/>
        </authorList>
    </citation>
    <scope>NUCLEOTIDE SEQUENCE [LARGE SCALE GENOMIC DNA]</scope>
    <source>
        <strain evidence="1 2">IMV 1140</strain>
    </source>
</reference>
<comment type="caution">
    <text evidence="1">The sequence shown here is derived from an EMBL/GenBank/DDBJ whole genome shotgun (WGS) entry which is preliminary data.</text>
</comment>
<evidence type="ECO:0000313" key="2">
    <source>
        <dbReference type="Proteomes" id="UP001177260"/>
    </source>
</evidence>
<accession>A0ACC3B1R6</accession>
<dbReference type="EMBL" id="JAOPJF010000034">
    <property type="protein sequence ID" value="KAK1144027.1"/>
    <property type="molecule type" value="Genomic_DNA"/>
</dbReference>
<name>A0ACC3B1R6_9EURO</name>
<evidence type="ECO:0000313" key="1">
    <source>
        <dbReference type="EMBL" id="KAK1144027.1"/>
    </source>
</evidence>
<gene>
    <name evidence="1" type="ORF">N8T08_005936</name>
</gene>
<proteinExistence type="predicted"/>
<dbReference type="Proteomes" id="UP001177260">
    <property type="component" value="Unassembled WGS sequence"/>
</dbReference>
<protein>
    <submittedName>
        <fullName evidence="1">Uncharacterized protein</fullName>
    </submittedName>
</protein>
<sequence>MTDATCKRPQCDTQCQSPTTTSLAHRTRAPSSAQHARRQISPSTEPRDGSAPAVSVSASAATNHGANHAANADDDDDDDDYTSSSGSDSDSDDEDEEASDNYEHENAGRLDRDRDGDVKSHDGMPHISGRAKPRIHRVEGDSGLAARLSAFLPQMRTANEDLQREIDAGRGMELRLDEVDEQSEGRYIEMNLGLGVLEEQHSDDEDMGEKSEKPQKNSESHSKSETDSNVMDTLMGNDESPSSKKPTIQEI</sequence>